<dbReference type="Proteomes" id="UP001055879">
    <property type="component" value="Linkage Group LG11"/>
</dbReference>
<reference evidence="2" key="1">
    <citation type="journal article" date="2022" name="Mol. Ecol. Resour.">
        <title>The genomes of chicory, endive, great burdock and yacon provide insights into Asteraceae palaeo-polyploidization history and plant inulin production.</title>
        <authorList>
            <person name="Fan W."/>
            <person name="Wang S."/>
            <person name="Wang H."/>
            <person name="Wang A."/>
            <person name="Jiang F."/>
            <person name="Liu H."/>
            <person name="Zhao H."/>
            <person name="Xu D."/>
            <person name="Zhang Y."/>
        </authorList>
    </citation>
    <scope>NUCLEOTIDE SEQUENCE [LARGE SCALE GENOMIC DNA]</scope>
    <source>
        <strain evidence="2">cv. Niubang</strain>
    </source>
</reference>
<proteinExistence type="predicted"/>
<comment type="caution">
    <text evidence="1">The sequence shown here is derived from an EMBL/GenBank/DDBJ whole genome shotgun (WGS) entry which is preliminary data.</text>
</comment>
<evidence type="ECO:0000313" key="1">
    <source>
        <dbReference type="EMBL" id="KAI3693253.1"/>
    </source>
</evidence>
<reference evidence="1 2" key="2">
    <citation type="journal article" date="2022" name="Mol. Ecol. Resour.">
        <title>The genomes of chicory, endive, great burdock and yacon provide insights into Asteraceae paleo-polyploidization history and plant inulin production.</title>
        <authorList>
            <person name="Fan W."/>
            <person name="Wang S."/>
            <person name="Wang H."/>
            <person name="Wang A."/>
            <person name="Jiang F."/>
            <person name="Liu H."/>
            <person name="Zhao H."/>
            <person name="Xu D."/>
            <person name="Zhang Y."/>
        </authorList>
    </citation>
    <scope>NUCLEOTIDE SEQUENCE [LARGE SCALE GENOMIC DNA]</scope>
    <source>
        <strain evidence="2">cv. Niubang</strain>
    </source>
</reference>
<evidence type="ECO:0000313" key="2">
    <source>
        <dbReference type="Proteomes" id="UP001055879"/>
    </source>
</evidence>
<organism evidence="1 2">
    <name type="scientific">Arctium lappa</name>
    <name type="common">Greater burdock</name>
    <name type="synonym">Lappa major</name>
    <dbReference type="NCBI Taxonomy" id="4217"/>
    <lineage>
        <taxon>Eukaryota</taxon>
        <taxon>Viridiplantae</taxon>
        <taxon>Streptophyta</taxon>
        <taxon>Embryophyta</taxon>
        <taxon>Tracheophyta</taxon>
        <taxon>Spermatophyta</taxon>
        <taxon>Magnoliopsida</taxon>
        <taxon>eudicotyledons</taxon>
        <taxon>Gunneridae</taxon>
        <taxon>Pentapetalae</taxon>
        <taxon>asterids</taxon>
        <taxon>campanulids</taxon>
        <taxon>Asterales</taxon>
        <taxon>Asteraceae</taxon>
        <taxon>Carduoideae</taxon>
        <taxon>Cardueae</taxon>
        <taxon>Arctiinae</taxon>
        <taxon>Arctium</taxon>
    </lineage>
</organism>
<keyword evidence="2" id="KW-1185">Reference proteome</keyword>
<name>A0ACB8Z6L5_ARCLA</name>
<sequence length="286" mass="31326">MATKEENIEALSALTTKLHVSPTQTSLEVEDATDTIAVQTVEELHLDVFADSSMDNQPRNGNHHSSPITNLALEKSTLEPSYFTKVKANPIAKEKEDKTLEALTLPVNLVGDKNKKDLGEVNLGNHSHFLEHGAVHYTSGGYNPTQSQNPTITTSLDPTTSSTSVTPSPPMHKDPHPPTHTNPMKTTLHPHEKPNNTRTSIQHLETKFPLSFDTDLSIPDAPTPSKKCFSFKDKERKLDGKKLKAGSNDPERIETLIDENLPSPTTNSSNQDLPEAGPVARACLHQ</sequence>
<dbReference type="EMBL" id="CM042057">
    <property type="protein sequence ID" value="KAI3693253.1"/>
    <property type="molecule type" value="Genomic_DNA"/>
</dbReference>
<protein>
    <submittedName>
        <fullName evidence="1">Uncharacterized protein</fullName>
    </submittedName>
</protein>
<gene>
    <name evidence="1" type="ORF">L6452_33085</name>
</gene>
<accession>A0ACB8Z6L5</accession>